<name>A0A2Z3GSN2_9BACT</name>
<dbReference type="RefSeq" id="WP_081471817.1">
    <property type="nucleotide sequence ID" value="NZ_CP025958.1"/>
</dbReference>
<protein>
    <submittedName>
        <fullName evidence="1">TIGR02996 domain-containing protein</fullName>
    </submittedName>
</protein>
<accession>A0A2Z3GSN2</accession>
<dbReference type="NCBIfam" id="TIGR02996">
    <property type="entry name" value="rpt_mate_G_obs"/>
    <property type="match status" value="1"/>
</dbReference>
<organism evidence="1 2">
    <name type="scientific">Gemmata obscuriglobus</name>
    <dbReference type="NCBI Taxonomy" id="114"/>
    <lineage>
        <taxon>Bacteria</taxon>
        <taxon>Pseudomonadati</taxon>
        <taxon>Planctomycetota</taxon>
        <taxon>Planctomycetia</taxon>
        <taxon>Gemmatales</taxon>
        <taxon>Gemmataceae</taxon>
        <taxon>Gemmata</taxon>
    </lineage>
</organism>
<gene>
    <name evidence="1" type="ORF">C1280_06895</name>
</gene>
<keyword evidence="2" id="KW-1185">Reference proteome</keyword>
<dbReference type="OrthoDB" id="9811735at2"/>
<dbReference type="KEGG" id="gog:C1280_06895"/>
<dbReference type="Proteomes" id="UP000245802">
    <property type="component" value="Chromosome"/>
</dbReference>
<proteinExistence type="predicted"/>
<evidence type="ECO:0000313" key="2">
    <source>
        <dbReference type="Proteomes" id="UP000245802"/>
    </source>
</evidence>
<dbReference type="EMBL" id="CP025958">
    <property type="protein sequence ID" value="AWM36773.1"/>
    <property type="molecule type" value="Genomic_DNA"/>
</dbReference>
<sequence length="58" mass="6844">MPRWKWNCLRRNEVMSGESACLRSVVATPTDKTPRLVYTDWLDENNQPCKRLYGKQNS</sequence>
<dbReference type="AlphaFoldDB" id="A0A2Z3GSN2"/>
<reference evidence="1 2" key="1">
    <citation type="submission" date="2018-01" db="EMBL/GenBank/DDBJ databases">
        <title>G. obscuriglobus.</title>
        <authorList>
            <person name="Franke J."/>
            <person name="Blomberg W."/>
            <person name="Selmecki A."/>
        </authorList>
    </citation>
    <scope>NUCLEOTIDE SEQUENCE [LARGE SCALE GENOMIC DNA]</scope>
    <source>
        <strain evidence="1 2">DSM 5831</strain>
    </source>
</reference>
<evidence type="ECO:0000313" key="1">
    <source>
        <dbReference type="EMBL" id="AWM36773.1"/>
    </source>
</evidence>
<dbReference type="InterPro" id="IPR014338">
    <property type="entry name" value="CHP02996_rpt-companion-dom"/>
</dbReference>